<keyword evidence="3" id="KW-1185">Reference proteome</keyword>
<proteinExistence type="predicted"/>
<keyword evidence="1" id="KW-0812">Transmembrane</keyword>
<comment type="caution">
    <text evidence="2">The sequence shown here is derived from an EMBL/GenBank/DDBJ whole genome shotgun (WGS) entry which is preliminary data.</text>
</comment>
<sequence>MTGLDLTIKKHWTVYIIPGIIILVALFFVYLSFGVTTKWISISLLVFASIVALSKILTVLNLASVRWSFNGGELRVTKGFLPWNKTHIQIPIFDIYDSSVSSGFMGHYLNFAHISIRRTEGMTSQLSESYLAKAAGFSSVLNKFVQDYKKDQSFVNKNPAQTSDVGLELQRLVDLKNTGVLNEEEFERLKRKLIDS</sequence>
<keyword evidence="1" id="KW-1133">Transmembrane helix</keyword>
<organism evidence="2 3">
    <name type="scientific">Flavobacterium potami</name>
    <dbReference type="NCBI Taxonomy" id="2872310"/>
    <lineage>
        <taxon>Bacteria</taxon>
        <taxon>Pseudomonadati</taxon>
        <taxon>Bacteroidota</taxon>
        <taxon>Flavobacteriia</taxon>
        <taxon>Flavobacteriales</taxon>
        <taxon>Flavobacteriaceae</taxon>
        <taxon>Flavobacterium</taxon>
    </lineage>
</organism>
<evidence type="ECO:0000256" key="1">
    <source>
        <dbReference type="SAM" id="Phobius"/>
    </source>
</evidence>
<reference evidence="2 3" key="1">
    <citation type="journal article" date="2023" name="Antonie Van Leeuwenhoek">
        <title>Flavobacterium potami sp. nov., a multi-metal resistance genes harbouring bacterium isolated from shallow river silt.</title>
        <authorList>
            <person name="Li S."/>
            <person name="Mao S."/>
            <person name="Mu W."/>
            <person name="Guo B."/>
            <person name="Li C."/>
            <person name="Zhu Q."/>
            <person name="Hou X."/>
            <person name="Zhao Y."/>
            <person name="Wei S."/>
            <person name="Liu H."/>
            <person name="Liu A."/>
        </authorList>
    </citation>
    <scope>NUCLEOTIDE SEQUENCE [LARGE SCALE GENOMIC DNA]</scope>
    <source>
        <strain evidence="2 3">17A</strain>
    </source>
</reference>
<protein>
    <submittedName>
        <fullName evidence="2">SHOCT domain-containing protein</fullName>
    </submittedName>
</protein>
<evidence type="ECO:0000313" key="3">
    <source>
        <dbReference type="Proteomes" id="UP001139366"/>
    </source>
</evidence>
<dbReference type="AlphaFoldDB" id="A0A9X1HCM7"/>
<keyword evidence="1" id="KW-0472">Membrane</keyword>
<feature type="transmembrane region" description="Helical" evidence="1">
    <location>
        <begin position="12"/>
        <end position="33"/>
    </location>
</feature>
<name>A0A9X1HCM7_9FLAO</name>
<evidence type="ECO:0000313" key="2">
    <source>
        <dbReference type="EMBL" id="MBZ4036701.1"/>
    </source>
</evidence>
<dbReference type="Proteomes" id="UP001139366">
    <property type="component" value="Unassembled WGS sequence"/>
</dbReference>
<dbReference type="EMBL" id="JAINUY010000006">
    <property type="protein sequence ID" value="MBZ4036701.1"/>
    <property type="molecule type" value="Genomic_DNA"/>
</dbReference>
<feature type="transmembrane region" description="Helical" evidence="1">
    <location>
        <begin position="39"/>
        <end position="60"/>
    </location>
</feature>
<accession>A0A9X1HCM7</accession>
<gene>
    <name evidence="2" type="ORF">K6T82_18165</name>
</gene>